<dbReference type="EMBL" id="WBOF01000001">
    <property type="protein sequence ID" value="MQS15613.1"/>
    <property type="molecule type" value="Genomic_DNA"/>
</dbReference>
<feature type="domain" description="Right handed beta helix" evidence="2">
    <location>
        <begin position="111"/>
        <end position="262"/>
    </location>
</feature>
<evidence type="ECO:0000313" key="4">
    <source>
        <dbReference type="Proteomes" id="UP000450000"/>
    </source>
</evidence>
<accession>A0A6N7L1E0</accession>
<sequence length="366" mass="37712">MPAHESPHQTIRQLRPSPALAAAGATALLLALAAATPAHATGLHLVRPGESIQQAIDHAAPGDTIVVAPGTYRGSLRISVPGLTLRGMGPQTVITRQDDAATGSAADCAMAGNGICVTGTADHPIPDVTIESLAVLGFSHNGIWASGTDRLTVHQVLAERNGQEGIGQEMSVRSRLTDNTARQNGEAGIFLANVAYGKGGATDTRGTLIAGNRLTDNRMGMVVRRLRGLTAEGNTISGNCAGVFLVGDNGRPRTGDLDVRSNQVTGNNRYCPATDKLPFLQGIGIVLTGVEQTRVTHNLVTGNIGSAPMSGGIVLFKSFNGGPSTDNTISDNLATGNAPADLADRDTGTNTFTRNQCRTAEPAGGC</sequence>
<keyword evidence="1" id="KW-0732">Signal</keyword>
<dbReference type="SMART" id="SM00710">
    <property type="entry name" value="PbH1"/>
    <property type="match status" value="7"/>
</dbReference>
<dbReference type="InterPro" id="IPR012334">
    <property type="entry name" value="Pectin_lyas_fold"/>
</dbReference>
<keyword evidence="4" id="KW-1185">Reference proteome</keyword>
<dbReference type="InterPro" id="IPR039448">
    <property type="entry name" value="Beta_helix"/>
</dbReference>
<dbReference type="Gene3D" id="2.160.20.10">
    <property type="entry name" value="Single-stranded right-handed beta-helix, Pectin lyase-like"/>
    <property type="match status" value="1"/>
</dbReference>
<feature type="signal peptide" evidence="1">
    <location>
        <begin position="1"/>
        <end position="40"/>
    </location>
</feature>
<dbReference type="AlphaFoldDB" id="A0A6N7L1E0"/>
<dbReference type="SUPFAM" id="SSF51126">
    <property type="entry name" value="Pectin lyase-like"/>
    <property type="match status" value="1"/>
</dbReference>
<organism evidence="3 4">
    <name type="scientific">Streptomyces kaniharaensis</name>
    <dbReference type="NCBI Taxonomy" id="212423"/>
    <lineage>
        <taxon>Bacteria</taxon>
        <taxon>Bacillati</taxon>
        <taxon>Actinomycetota</taxon>
        <taxon>Actinomycetes</taxon>
        <taxon>Kitasatosporales</taxon>
        <taxon>Streptomycetaceae</taxon>
        <taxon>Streptomyces</taxon>
    </lineage>
</organism>
<feature type="chain" id="PRO_5026652368" evidence="1">
    <location>
        <begin position="41"/>
        <end position="366"/>
    </location>
</feature>
<comment type="caution">
    <text evidence="3">The sequence shown here is derived from an EMBL/GenBank/DDBJ whole genome shotgun (WGS) entry which is preliminary data.</text>
</comment>
<proteinExistence type="predicted"/>
<evidence type="ECO:0000256" key="1">
    <source>
        <dbReference type="SAM" id="SignalP"/>
    </source>
</evidence>
<reference evidence="3 4" key="1">
    <citation type="submission" date="2019-09" db="EMBL/GenBank/DDBJ databases">
        <title>Genome Sequences of Streptomyces kaniharaensis ATCC 21070.</title>
        <authorList>
            <person name="Zhu W."/>
            <person name="De Crecy-Lagard V."/>
            <person name="Richards N.G."/>
        </authorList>
    </citation>
    <scope>NUCLEOTIDE SEQUENCE [LARGE SCALE GENOMIC DNA]</scope>
    <source>
        <strain evidence="3 4">SF-557</strain>
    </source>
</reference>
<dbReference type="Proteomes" id="UP000450000">
    <property type="component" value="Unassembled WGS sequence"/>
</dbReference>
<dbReference type="OrthoDB" id="339817at2"/>
<dbReference type="Pfam" id="PF13229">
    <property type="entry name" value="Beta_helix"/>
    <property type="match status" value="1"/>
</dbReference>
<evidence type="ECO:0000259" key="2">
    <source>
        <dbReference type="Pfam" id="PF13229"/>
    </source>
</evidence>
<protein>
    <submittedName>
        <fullName evidence="3">DUF1565 domain-containing protein</fullName>
    </submittedName>
</protein>
<dbReference type="InterPro" id="IPR011050">
    <property type="entry name" value="Pectin_lyase_fold/virulence"/>
</dbReference>
<gene>
    <name evidence="3" type="ORF">F7Q99_25920</name>
</gene>
<evidence type="ECO:0000313" key="3">
    <source>
        <dbReference type="EMBL" id="MQS15613.1"/>
    </source>
</evidence>
<dbReference type="InterPro" id="IPR006626">
    <property type="entry name" value="PbH1"/>
</dbReference>
<name>A0A6N7L1E0_9ACTN</name>